<dbReference type="InterPro" id="IPR036318">
    <property type="entry name" value="FAD-bd_PCMH-like_sf"/>
</dbReference>
<dbReference type="Gene3D" id="3.30.465.10">
    <property type="match status" value="1"/>
</dbReference>
<reference evidence="5 6" key="1">
    <citation type="submission" date="2018-06" db="EMBL/GenBank/DDBJ databases">
        <title>Azoarcus communis strain SWub3 genome.</title>
        <authorList>
            <person name="Zorraquino Salvo V."/>
            <person name="Toubiana D."/>
            <person name="Blumwald E."/>
        </authorList>
    </citation>
    <scope>NUCLEOTIDE SEQUENCE [LARGE SCALE GENOMIC DNA]</scope>
    <source>
        <strain evidence="5 6">SWub3</strain>
    </source>
</reference>
<proteinExistence type="predicted"/>
<organism evidence="5 6">
    <name type="scientific">Parazoarcus communis SWub3 = DSM 12120</name>
    <dbReference type="NCBI Taxonomy" id="1121029"/>
    <lineage>
        <taxon>Bacteria</taxon>
        <taxon>Pseudomonadati</taxon>
        <taxon>Pseudomonadota</taxon>
        <taxon>Betaproteobacteria</taxon>
        <taxon>Rhodocyclales</taxon>
        <taxon>Zoogloeaceae</taxon>
        <taxon>Parazoarcus</taxon>
    </lineage>
</organism>
<evidence type="ECO:0000313" key="6">
    <source>
        <dbReference type="Proteomes" id="UP000248259"/>
    </source>
</evidence>
<dbReference type="PANTHER" id="PTHR42659:SF2">
    <property type="entry name" value="XANTHINE DEHYDROGENASE SUBUNIT C-RELATED"/>
    <property type="match status" value="1"/>
</dbReference>
<keyword evidence="1" id="KW-0285">Flavoprotein</keyword>
<feature type="domain" description="FAD-binding PCMH-type" evidence="4">
    <location>
        <begin position="23"/>
        <end position="188"/>
    </location>
</feature>
<dbReference type="Gene3D" id="3.30.390.50">
    <property type="entry name" value="CO dehydrogenase flavoprotein, C-terminal domain"/>
    <property type="match status" value="1"/>
</dbReference>
<dbReference type="InterPro" id="IPR051312">
    <property type="entry name" value="Diverse_Substr_Oxidored"/>
</dbReference>
<dbReference type="InterPro" id="IPR016169">
    <property type="entry name" value="FAD-bd_PCMH_sub2"/>
</dbReference>
<keyword evidence="2" id="KW-0274">FAD</keyword>
<dbReference type="GO" id="GO:0016491">
    <property type="term" value="F:oxidoreductase activity"/>
    <property type="evidence" value="ECO:0007669"/>
    <property type="project" value="UniProtKB-KW"/>
</dbReference>
<evidence type="ECO:0000313" key="5">
    <source>
        <dbReference type="EMBL" id="PZA17842.1"/>
    </source>
</evidence>
<comment type="caution">
    <text evidence="5">The sequence shown here is derived from an EMBL/GenBank/DDBJ whole genome shotgun (WGS) entry which is preliminary data.</text>
</comment>
<evidence type="ECO:0000259" key="4">
    <source>
        <dbReference type="PROSITE" id="PS51387"/>
    </source>
</evidence>
<dbReference type="SUPFAM" id="SSF56176">
    <property type="entry name" value="FAD-binding/transporter-associated domain-like"/>
    <property type="match status" value="1"/>
</dbReference>
<dbReference type="PROSITE" id="PS51387">
    <property type="entry name" value="FAD_PCMH"/>
    <property type="match status" value="1"/>
</dbReference>
<dbReference type="InterPro" id="IPR002346">
    <property type="entry name" value="Mopterin_DH_FAD-bd"/>
</dbReference>
<evidence type="ECO:0000256" key="2">
    <source>
        <dbReference type="ARBA" id="ARBA00022827"/>
    </source>
</evidence>
<name>A0A323UYJ7_9RHOO</name>
<dbReference type="InterPro" id="IPR016166">
    <property type="entry name" value="FAD-bd_PCMH"/>
</dbReference>
<keyword evidence="3" id="KW-0560">Oxidoreductase</keyword>
<dbReference type="PANTHER" id="PTHR42659">
    <property type="entry name" value="XANTHINE DEHYDROGENASE SUBUNIT C-RELATED"/>
    <property type="match status" value="1"/>
</dbReference>
<evidence type="ECO:0000256" key="1">
    <source>
        <dbReference type="ARBA" id="ARBA00022630"/>
    </source>
</evidence>
<accession>A0A323UYJ7</accession>
<dbReference type="Pfam" id="PF00941">
    <property type="entry name" value="FAD_binding_5"/>
    <property type="match status" value="1"/>
</dbReference>
<dbReference type="InterPro" id="IPR036683">
    <property type="entry name" value="CO_DH_flav_C_dom_sf"/>
</dbReference>
<keyword evidence="6" id="KW-1185">Reference proteome</keyword>
<gene>
    <name evidence="5" type="ORF">DNK49_04810</name>
</gene>
<dbReference type="EMBL" id="QKOE01000002">
    <property type="protein sequence ID" value="PZA17842.1"/>
    <property type="molecule type" value="Genomic_DNA"/>
</dbReference>
<dbReference type="SUPFAM" id="SSF55447">
    <property type="entry name" value="CO dehydrogenase flavoprotein C-terminal domain-like"/>
    <property type="match status" value="1"/>
</dbReference>
<dbReference type="GO" id="GO:0071949">
    <property type="term" value="F:FAD binding"/>
    <property type="evidence" value="ECO:0007669"/>
    <property type="project" value="InterPro"/>
</dbReference>
<sequence length="305" mass="31658">MQSAAVWRHRARSASALPLESGQGGRPVTLQIRHPATAAEAEALLLEPSASIVGGGTVLQLGLGVRAPNQTLVALDRLPGAHGIGPGRNGWLRLGAATLLEALRTHPEVGRYAPLLAAACTQLGALAVRNLATLGGNVGWRIGDCTAALIAHDALAELASGEQVALAELLRQPRLPLILALHVPPITRPLLLRYEKIGHREAFSPARIALAIALEADAAGRVADCRIGLSGAGLHGRRLPAAETWLRGHCATDCGPDATDLHATLANALPDDPPRARLAARLIGGHVAALLGRRPATHALPERAA</sequence>
<dbReference type="OrthoDB" id="9814706at2"/>
<protein>
    <recommendedName>
        <fullName evidence="4">FAD-binding PCMH-type domain-containing protein</fullName>
    </recommendedName>
</protein>
<evidence type="ECO:0000256" key="3">
    <source>
        <dbReference type="ARBA" id="ARBA00023002"/>
    </source>
</evidence>
<dbReference type="AlphaFoldDB" id="A0A323UYJ7"/>
<dbReference type="Proteomes" id="UP000248259">
    <property type="component" value="Unassembled WGS sequence"/>
</dbReference>